<dbReference type="PROSITE" id="PS50109">
    <property type="entry name" value="HIS_KIN"/>
    <property type="match status" value="1"/>
</dbReference>
<dbReference type="FunFam" id="3.30.565.10:FF:000006">
    <property type="entry name" value="Sensor histidine kinase WalK"/>
    <property type="match status" value="1"/>
</dbReference>
<dbReference type="GO" id="GO:0007234">
    <property type="term" value="P:osmosensory signaling via phosphorelay pathway"/>
    <property type="evidence" value="ECO:0007669"/>
    <property type="project" value="TreeGrafter"/>
</dbReference>
<keyword evidence="11" id="KW-1185">Reference proteome</keyword>
<evidence type="ECO:0000313" key="11">
    <source>
        <dbReference type="Proteomes" id="UP000091926"/>
    </source>
</evidence>
<dbReference type="EC" id="2.7.13.3" evidence="3"/>
<dbReference type="AlphaFoldDB" id="A0A193GEK1"/>
<dbReference type="GO" id="GO:0005886">
    <property type="term" value="C:plasma membrane"/>
    <property type="evidence" value="ECO:0007669"/>
    <property type="project" value="UniProtKB-SubCell"/>
</dbReference>
<evidence type="ECO:0000256" key="5">
    <source>
        <dbReference type="ARBA" id="ARBA00022679"/>
    </source>
</evidence>
<keyword evidence="7" id="KW-0902">Two-component regulatory system</keyword>
<dbReference type="InterPro" id="IPR005467">
    <property type="entry name" value="His_kinase_dom"/>
</dbReference>
<dbReference type="OrthoDB" id="567977at2"/>
<organism evidence="10 11">
    <name type="scientific">Bordetella flabilis</name>
    <dbReference type="NCBI Taxonomy" id="463014"/>
    <lineage>
        <taxon>Bacteria</taxon>
        <taxon>Pseudomonadati</taxon>
        <taxon>Pseudomonadota</taxon>
        <taxon>Betaproteobacteria</taxon>
        <taxon>Burkholderiales</taxon>
        <taxon>Alcaligenaceae</taxon>
        <taxon>Bordetella</taxon>
    </lineage>
</organism>
<dbReference type="Gene3D" id="3.30.565.10">
    <property type="entry name" value="Histidine kinase-like ATPase, C-terminal domain"/>
    <property type="match status" value="1"/>
</dbReference>
<dbReference type="InterPro" id="IPR035965">
    <property type="entry name" value="PAS-like_dom_sf"/>
</dbReference>
<dbReference type="PANTHER" id="PTHR42878">
    <property type="entry name" value="TWO-COMPONENT HISTIDINE KINASE"/>
    <property type="match status" value="1"/>
</dbReference>
<dbReference type="PANTHER" id="PTHR42878:SF13">
    <property type="entry name" value="HISTIDINE KINASE"/>
    <property type="match status" value="1"/>
</dbReference>
<dbReference type="Pfam" id="PF02518">
    <property type="entry name" value="HATPase_c"/>
    <property type="match status" value="1"/>
</dbReference>
<evidence type="ECO:0000259" key="9">
    <source>
        <dbReference type="PROSITE" id="PS50109"/>
    </source>
</evidence>
<dbReference type="Gene3D" id="3.30.450.20">
    <property type="entry name" value="PAS domain"/>
    <property type="match status" value="3"/>
</dbReference>
<keyword evidence="6" id="KW-0418">Kinase</keyword>
<dbReference type="SUPFAM" id="SSF55874">
    <property type="entry name" value="ATPase domain of HSP90 chaperone/DNA topoisomerase II/histidine kinase"/>
    <property type="match status" value="1"/>
</dbReference>
<evidence type="ECO:0000256" key="8">
    <source>
        <dbReference type="ARBA" id="ARBA00023136"/>
    </source>
</evidence>
<evidence type="ECO:0000256" key="1">
    <source>
        <dbReference type="ARBA" id="ARBA00000085"/>
    </source>
</evidence>
<evidence type="ECO:0000256" key="3">
    <source>
        <dbReference type="ARBA" id="ARBA00012438"/>
    </source>
</evidence>
<evidence type="ECO:0000256" key="4">
    <source>
        <dbReference type="ARBA" id="ARBA00022553"/>
    </source>
</evidence>
<dbReference type="InterPro" id="IPR036097">
    <property type="entry name" value="HisK_dim/P_sf"/>
</dbReference>
<dbReference type="PRINTS" id="PR00344">
    <property type="entry name" value="BCTRLSENSOR"/>
</dbReference>
<comment type="catalytic activity">
    <reaction evidence="1">
        <text>ATP + protein L-histidine = ADP + protein N-phospho-L-histidine.</text>
        <dbReference type="EC" id="2.7.13.3"/>
    </reaction>
</comment>
<dbReference type="Pfam" id="PF22588">
    <property type="entry name" value="dCache_1_like"/>
    <property type="match status" value="1"/>
</dbReference>
<dbReference type="GO" id="GO:0000156">
    <property type="term" value="F:phosphorelay response regulator activity"/>
    <property type="evidence" value="ECO:0007669"/>
    <property type="project" value="TreeGrafter"/>
</dbReference>
<dbReference type="InterPro" id="IPR004358">
    <property type="entry name" value="Sig_transdc_His_kin-like_C"/>
</dbReference>
<dbReference type="InterPro" id="IPR036890">
    <property type="entry name" value="HATPase_C_sf"/>
</dbReference>
<dbReference type="CDD" id="cd12915">
    <property type="entry name" value="PDC2_DGC_like"/>
    <property type="match status" value="1"/>
</dbReference>
<sequence length="654" mass="71572">MWASLAVWISWDRSVELGAAAQASATLVETLAEHSRQVLGEAEQTAAMVATEVRGHGLDIGLREWSSSGLINARAFVQVAVVDAQGILRDSTIEGFQPIDVSDREHIRAQLAGPYTGDVRLLYIARPVVGRTSGRPSVQLSRAILDDDGNLIGIAVVSMDPSYFTGLYKLLQIGEHGMVSVVGTRDFVVRARRTHVDESLGDVLSPHSALRAALARGTHGTFNAVSAVDGIERITSYRVLDRYPLAVAVGFSTLDYLQSFRRRRDLSLLTGAFMTALILFAELRRVSLWRKLSASAQREHAARQQEAERAANLQALIKAIPDAVIAFSDGVLRGMNPRLGQMLGVENATLTDWTPEKLADMVFARDLSDDRAQKRVDLAQALQHRSSGPSRRLLFTLKTPRVCVLEFRIESLRDPYDGVVALVRDVTAQTQVDRMKTEFVATAAHELRTPTAGILGLSELLAADRVPQARKQSIYEMIRDQAKSLSTLVSDLLDLARIEARADKDFKMAEFNVLDAVQSAIDRLPGVRERVSLRAAQPQVLINGDFTQMETVVRNLLENCVKYSAPGTPIRISADRDGPMFRLTVEDEGIGIAKSEQAKVFDRFYRVDKNGAVPGSGLGLALVREIVQLHGGQVWLESTPGVGTKVGISIPAEA</sequence>
<dbReference type="SMART" id="SM00387">
    <property type="entry name" value="HATPase_c"/>
    <property type="match status" value="1"/>
</dbReference>
<keyword evidence="8" id="KW-0472">Membrane</keyword>
<protein>
    <recommendedName>
        <fullName evidence="3">histidine kinase</fullName>
        <ecNumber evidence="3">2.7.13.3</ecNumber>
    </recommendedName>
</protein>
<dbReference type="SMART" id="SM00388">
    <property type="entry name" value="HisKA"/>
    <property type="match status" value="1"/>
</dbReference>
<keyword evidence="5" id="KW-0808">Transferase</keyword>
<dbReference type="GO" id="GO:0030295">
    <property type="term" value="F:protein kinase activator activity"/>
    <property type="evidence" value="ECO:0007669"/>
    <property type="project" value="TreeGrafter"/>
</dbReference>
<accession>A0A193GEK1</accession>
<dbReference type="CDD" id="cd00082">
    <property type="entry name" value="HisKA"/>
    <property type="match status" value="1"/>
</dbReference>
<gene>
    <name evidence="10" type="ORF">BAU07_13910</name>
</gene>
<proteinExistence type="predicted"/>
<dbReference type="CDD" id="cd12914">
    <property type="entry name" value="PDC1_DGC_like"/>
    <property type="match status" value="1"/>
</dbReference>
<dbReference type="InterPro" id="IPR054327">
    <property type="entry name" value="His-kinase-like_sensor"/>
</dbReference>
<dbReference type="RefSeq" id="WP_066658741.1">
    <property type="nucleotide sequence ID" value="NZ_CBCSCL010000001.1"/>
</dbReference>
<dbReference type="Gene3D" id="1.10.287.130">
    <property type="match status" value="1"/>
</dbReference>
<dbReference type="FunFam" id="1.10.287.130:FF:000001">
    <property type="entry name" value="Two-component sensor histidine kinase"/>
    <property type="match status" value="1"/>
</dbReference>
<dbReference type="InterPro" id="IPR003594">
    <property type="entry name" value="HATPase_dom"/>
</dbReference>
<evidence type="ECO:0000256" key="6">
    <source>
        <dbReference type="ARBA" id="ARBA00022777"/>
    </source>
</evidence>
<dbReference type="Proteomes" id="UP000091926">
    <property type="component" value="Chromosome"/>
</dbReference>
<keyword evidence="4" id="KW-0597">Phosphoprotein</keyword>
<feature type="domain" description="Histidine kinase" evidence="9">
    <location>
        <begin position="442"/>
        <end position="654"/>
    </location>
</feature>
<dbReference type="GO" id="GO:0000155">
    <property type="term" value="F:phosphorelay sensor kinase activity"/>
    <property type="evidence" value="ECO:0007669"/>
    <property type="project" value="InterPro"/>
</dbReference>
<dbReference type="SUPFAM" id="SSF47384">
    <property type="entry name" value="Homodimeric domain of signal transducing histidine kinase"/>
    <property type="match status" value="1"/>
</dbReference>
<dbReference type="Pfam" id="PF00512">
    <property type="entry name" value="HisKA"/>
    <property type="match status" value="1"/>
</dbReference>
<evidence type="ECO:0000313" key="10">
    <source>
        <dbReference type="EMBL" id="ANN78038.1"/>
    </source>
</evidence>
<dbReference type="STRING" id="463014.BAU07_13910"/>
<dbReference type="CDD" id="cd00075">
    <property type="entry name" value="HATPase"/>
    <property type="match status" value="1"/>
</dbReference>
<dbReference type="EMBL" id="CP016172">
    <property type="protein sequence ID" value="ANN78038.1"/>
    <property type="molecule type" value="Genomic_DNA"/>
</dbReference>
<comment type="subcellular location">
    <subcellularLocation>
        <location evidence="2">Cell inner membrane</location>
        <topology evidence="2">Multi-pass membrane protein</topology>
    </subcellularLocation>
</comment>
<dbReference type="InterPro" id="IPR003661">
    <property type="entry name" value="HisK_dim/P_dom"/>
</dbReference>
<dbReference type="InterPro" id="IPR050351">
    <property type="entry name" value="BphY/WalK/GraS-like"/>
</dbReference>
<evidence type="ECO:0000256" key="2">
    <source>
        <dbReference type="ARBA" id="ARBA00004429"/>
    </source>
</evidence>
<reference evidence="10 11" key="1">
    <citation type="submission" date="2016-06" db="EMBL/GenBank/DDBJ databases">
        <title>Complete genome sequences of Bordetella bronchialis and Bordetella flabilis.</title>
        <authorList>
            <person name="LiPuma J.J."/>
            <person name="Spilker T."/>
        </authorList>
    </citation>
    <scope>NUCLEOTIDE SEQUENCE [LARGE SCALE GENOMIC DNA]</scope>
    <source>
        <strain evidence="10 11">AU10664</strain>
    </source>
</reference>
<dbReference type="KEGG" id="bfz:BAU07_13910"/>
<name>A0A193GEK1_9BORD</name>
<evidence type="ECO:0000256" key="7">
    <source>
        <dbReference type="ARBA" id="ARBA00023012"/>
    </source>
</evidence>
<dbReference type="SUPFAM" id="SSF55785">
    <property type="entry name" value="PYP-like sensor domain (PAS domain)"/>
    <property type="match status" value="1"/>
</dbReference>